<dbReference type="RefSeq" id="WP_123609373.1">
    <property type="nucleotide sequence ID" value="NZ_RJVG01000005.1"/>
</dbReference>
<protein>
    <submittedName>
        <fullName evidence="1">Pilus assembly protein CpaF</fullName>
    </submittedName>
</protein>
<comment type="caution">
    <text evidence="1">The sequence shown here is derived from an EMBL/GenBank/DDBJ whole genome shotgun (WGS) entry which is preliminary data.</text>
</comment>
<reference evidence="1 2" key="1">
    <citation type="submission" date="2018-11" db="EMBL/GenBank/DDBJ databases">
        <title>Genomic Encyclopedia of Type Strains, Phase IV (KMG-IV): sequencing the most valuable type-strain genomes for metagenomic binning, comparative biology and taxonomic classification.</title>
        <authorList>
            <person name="Goeker M."/>
        </authorList>
    </citation>
    <scope>NUCLEOTIDE SEQUENCE [LARGE SCALE GENOMIC DNA]</scope>
    <source>
        <strain evidence="1 2">DSM 26537</strain>
    </source>
</reference>
<keyword evidence="2" id="KW-1185">Reference proteome</keyword>
<dbReference type="Proteomes" id="UP000273083">
    <property type="component" value="Unassembled WGS sequence"/>
</dbReference>
<proteinExistence type="predicted"/>
<dbReference type="Gene3D" id="3.30.450.370">
    <property type="match status" value="1"/>
</dbReference>
<name>A0A3N1XNC3_9FIRM</name>
<gene>
    <name evidence="1" type="ORF">EDD66_105132</name>
</gene>
<dbReference type="EMBL" id="RJVG01000005">
    <property type="protein sequence ID" value="ROR28193.1"/>
    <property type="molecule type" value="Genomic_DNA"/>
</dbReference>
<accession>A0A3N1XNC3</accession>
<dbReference type="OrthoDB" id="1981678at2"/>
<evidence type="ECO:0000313" key="1">
    <source>
        <dbReference type="EMBL" id="ROR28193.1"/>
    </source>
</evidence>
<evidence type="ECO:0000313" key="2">
    <source>
        <dbReference type="Proteomes" id="UP000273083"/>
    </source>
</evidence>
<dbReference type="InterPro" id="IPR027417">
    <property type="entry name" value="P-loop_NTPase"/>
</dbReference>
<dbReference type="AlphaFoldDB" id="A0A3N1XNC3"/>
<dbReference type="SUPFAM" id="SSF52540">
    <property type="entry name" value="P-loop containing nucleoside triphosphate hydrolases"/>
    <property type="match status" value="1"/>
</dbReference>
<dbReference type="Gene3D" id="3.40.50.300">
    <property type="entry name" value="P-loop containing nucleotide triphosphate hydrolases"/>
    <property type="match status" value="1"/>
</dbReference>
<sequence>MFQNHYQSKDTVINEYNFEPLLLGIMETFNQILRMNVYEAGFTKEEIDERMKNKKQLRKALRNCAYGDKSSKIYVKDHIKDILVRKYKINPVNIDSVIPFSNIVKLNAMDQFDIMLYQLTKKHRYHALDIFIQENDLAEPKKDSQGNRYYEISEEDIKNVFERCFYMNLTFIDKINILTQRIYQRYKGNGVIDEIRDMKIDGVSAGVSGIPEGLDMSDWNQVKTTSAYESVWIFYKGKSIHLSFLGFHSNKELIRVCKNIYRYNSQGQLSESSGYIVNEMMDGSRVAVARPPFAENWVFFVRKFDSVLQADINELLTDKNKELPIKLIQWLIKGCQITGITGEQGAGKTTLLISMINFINPTYNLRIQELSYELHLRKVYPNRNIVSFRETASTSGQEGLDFQKKTDGTVNILGEVASAPVANWLVQMSLVASLFTLFTHHAKTTEDLVVSLRNSLLLEGGFHNERVATEQVADTINFDIHMKKTEDGHRFIERITEIIPRKNNLFMQIYGKTANDLTGELFAANDIIVFDGSQYVMKSSLSEKAIQKIKSHLVREDIESFEKDLAEWRQLLK</sequence>
<organism evidence="1 2">
    <name type="scientific">Mobilisporobacter senegalensis</name>
    <dbReference type="NCBI Taxonomy" id="1329262"/>
    <lineage>
        <taxon>Bacteria</taxon>
        <taxon>Bacillati</taxon>
        <taxon>Bacillota</taxon>
        <taxon>Clostridia</taxon>
        <taxon>Lachnospirales</taxon>
        <taxon>Lachnospiraceae</taxon>
        <taxon>Mobilisporobacter</taxon>
    </lineage>
</organism>